<keyword evidence="3" id="KW-1133">Transmembrane helix</keyword>
<dbReference type="Gene3D" id="2.40.100.10">
    <property type="entry name" value="Cyclophilin-like"/>
    <property type="match status" value="1"/>
</dbReference>
<accession>A0A7I7QU96</accession>
<keyword evidence="6" id="KW-1185">Reference proteome</keyword>
<dbReference type="PRINTS" id="PR00153">
    <property type="entry name" value="CSAPPISMRASE"/>
</dbReference>
<protein>
    <submittedName>
        <fullName evidence="5">Cyclophilin</fullName>
    </submittedName>
</protein>
<name>A0A7I7QU96_9MYCO</name>
<evidence type="ECO:0000259" key="4">
    <source>
        <dbReference type="PROSITE" id="PS50072"/>
    </source>
</evidence>
<dbReference type="AlphaFoldDB" id="A0A7I7QU96"/>
<dbReference type="CDD" id="cd00317">
    <property type="entry name" value="cyclophilin"/>
    <property type="match status" value="1"/>
</dbReference>
<dbReference type="KEGG" id="msei:MSEDJ_36860"/>
<evidence type="ECO:0000256" key="2">
    <source>
        <dbReference type="SAM" id="MobiDB-lite"/>
    </source>
</evidence>
<feature type="compositionally biased region" description="Low complexity" evidence="2">
    <location>
        <begin position="131"/>
        <end position="146"/>
    </location>
</feature>
<dbReference type="InterPro" id="IPR044666">
    <property type="entry name" value="Cyclophilin_A-like"/>
</dbReference>
<dbReference type="InterPro" id="IPR025241">
    <property type="entry name" value="DUF4190"/>
</dbReference>
<dbReference type="InterPro" id="IPR029000">
    <property type="entry name" value="Cyclophilin-like_dom_sf"/>
</dbReference>
<feature type="region of interest" description="Disordered" evidence="2">
    <location>
        <begin position="95"/>
        <end position="151"/>
    </location>
</feature>
<dbReference type="PROSITE" id="PS50072">
    <property type="entry name" value="CSA_PPIASE_2"/>
    <property type="match status" value="1"/>
</dbReference>
<evidence type="ECO:0000256" key="3">
    <source>
        <dbReference type="SAM" id="Phobius"/>
    </source>
</evidence>
<dbReference type="Proteomes" id="UP000467193">
    <property type="component" value="Chromosome"/>
</dbReference>
<dbReference type="PANTHER" id="PTHR45625">
    <property type="entry name" value="PEPTIDYL-PROLYL CIS-TRANS ISOMERASE-RELATED"/>
    <property type="match status" value="1"/>
</dbReference>
<feature type="region of interest" description="Disordered" evidence="2">
    <location>
        <begin position="302"/>
        <end position="324"/>
    </location>
</feature>
<evidence type="ECO:0000313" key="5">
    <source>
        <dbReference type="EMBL" id="BBY29590.1"/>
    </source>
</evidence>
<feature type="transmembrane region" description="Helical" evidence="3">
    <location>
        <begin position="23"/>
        <end position="46"/>
    </location>
</feature>
<feature type="transmembrane region" description="Helical" evidence="3">
    <location>
        <begin position="58"/>
        <end position="89"/>
    </location>
</feature>
<dbReference type="Pfam" id="PF13828">
    <property type="entry name" value="DUF4190"/>
    <property type="match status" value="1"/>
</dbReference>
<evidence type="ECO:0000313" key="6">
    <source>
        <dbReference type="Proteomes" id="UP000467193"/>
    </source>
</evidence>
<dbReference type="SUPFAM" id="SSF50891">
    <property type="entry name" value="Cyclophilin-like"/>
    <property type="match status" value="1"/>
</dbReference>
<feature type="domain" description="PPIase cyclophilin-type" evidence="4">
    <location>
        <begin position="165"/>
        <end position="322"/>
    </location>
</feature>
<proteinExistence type="predicted"/>
<comment type="function">
    <text evidence="1">PPIases accelerate the folding of proteins. It catalyzes the cis-trans isomerization of proline imidic peptide bonds in oligopeptides.</text>
</comment>
<organism evidence="5 6">
    <name type="scientific">Mycolicibacterium sediminis</name>
    <dbReference type="NCBI Taxonomy" id="1286180"/>
    <lineage>
        <taxon>Bacteria</taxon>
        <taxon>Bacillati</taxon>
        <taxon>Actinomycetota</taxon>
        <taxon>Actinomycetes</taxon>
        <taxon>Mycobacteriales</taxon>
        <taxon>Mycobacteriaceae</taxon>
        <taxon>Mycolicibacterium</taxon>
    </lineage>
</organism>
<sequence>MTYNGYEHGYGYGPPPPRGTNGLAVASLICAFLFAPLGILFGHMSLSQIKRTGEDGHGLAVAGLIIGYVVTVLGALVLVATILLASFAIRSVDDWNPNRRGQPGQPGGQAIASALPPFDPPATLGSNCQYPATTEPAAKPATPPRTGQVPTVPSTVAATIDTSDGPIGLLLDNAQAPCTVNNFVSLAQQGFYDGTTCHRLATSAQQGLLQCGDPTGTGRGGPGYRFPNEYPTNQYRITDPALNQPVVYPRGTLAMANVGPGTNGSQFYLVYEDSTLPPAFTVFGAIDDIGLQKLDDIAAAGVADGSDDGAPRQPVTIESVRMDP</sequence>
<gene>
    <name evidence="5" type="ORF">MSEDJ_36860</name>
</gene>
<dbReference type="RefSeq" id="WP_246230700.1">
    <property type="nucleotide sequence ID" value="NZ_AP022588.1"/>
</dbReference>
<reference evidence="5 6" key="1">
    <citation type="journal article" date="2019" name="Emerg. Microbes Infect.">
        <title>Comprehensive subspecies identification of 175 nontuberculous mycobacteria species based on 7547 genomic profiles.</title>
        <authorList>
            <person name="Matsumoto Y."/>
            <person name="Kinjo T."/>
            <person name="Motooka D."/>
            <person name="Nabeya D."/>
            <person name="Jung N."/>
            <person name="Uechi K."/>
            <person name="Horii T."/>
            <person name="Iida T."/>
            <person name="Fujita J."/>
            <person name="Nakamura S."/>
        </authorList>
    </citation>
    <scope>NUCLEOTIDE SEQUENCE [LARGE SCALE GENOMIC DNA]</scope>
    <source>
        <strain evidence="5 6">JCM 17899</strain>
    </source>
</reference>
<dbReference type="InterPro" id="IPR002130">
    <property type="entry name" value="Cyclophilin-type_PPIase_dom"/>
</dbReference>
<dbReference type="PANTHER" id="PTHR45625:SF3">
    <property type="entry name" value="PEPTIDYL-PROLYL CIS-TRANS ISOMERASE B-RELATED"/>
    <property type="match status" value="1"/>
</dbReference>
<dbReference type="EMBL" id="AP022588">
    <property type="protein sequence ID" value="BBY29590.1"/>
    <property type="molecule type" value="Genomic_DNA"/>
</dbReference>
<dbReference type="Pfam" id="PF00160">
    <property type="entry name" value="Pro_isomerase"/>
    <property type="match status" value="1"/>
</dbReference>
<keyword evidence="3" id="KW-0812">Transmembrane</keyword>
<evidence type="ECO:0000256" key="1">
    <source>
        <dbReference type="ARBA" id="ARBA00002388"/>
    </source>
</evidence>
<keyword evidence="3" id="KW-0472">Membrane</keyword>
<dbReference type="GO" id="GO:0003755">
    <property type="term" value="F:peptidyl-prolyl cis-trans isomerase activity"/>
    <property type="evidence" value="ECO:0007669"/>
    <property type="project" value="InterPro"/>
</dbReference>